<reference evidence="5" key="1">
    <citation type="submission" date="2025-08" db="UniProtKB">
        <authorList>
            <consortium name="RefSeq"/>
        </authorList>
    </citation>
    <scope>IDENTIFICATION</scope>
    <source>
        <tissue evidence="5">White muscle</tissue>
    </source>
</reference>
<dbReference type="Proteomes" id="UP000808372">
    <property type="component" value="Chromosome 12"/>
</dbReference>
<dbReference type="KEGG" id="snh:120057193"/>
<feature type="signal peptide" evidence="3">
    <location>
        <begin position="1"/>
        <end position="22"/>
    </location>
</feature>
<keyword evidence="3" id="KW-0732">Signal</keyword>
<keyword evidence="2" id="KW-1133">Transmembrane helix</keyword>
<feature type="region of interest" description="Disordered" evidence="1">
    <location>
        <begin position="154"/>
        <end position="283"/>
    </location>
</feature>
<feature type="compositionally biased region" description="Polar residues" evidence="1">
    <location>
        <begin position="235"/>
        <end position="258"/>
    </location>
</feature>
<dbReference type="RefSeq" id="XP_038861604.1">
    <property type="nucleotide sequence ID" value="XM_039005676.1"/>
</dbReference>
<evidence type="ECO:0000256" key="3">
    <source>
        <dbReference type="SAM" id="SignalP"/>
    </source>
</evidence>
<feature type="region of interest" description="Disordered" evidence="1">
    <location>
        <begin position="66"/>
        <end position="86"/>
    </location>
</feature>
<dbReference type="GO" id="GO:0016020">
    <property type="term" value="C:membrane"/>
    <property type="evidence" value="ECO:0007669"/>
    <property type="project" value="InterPro"/>
</dbReference>
<dbReference type="PANTHER" id="PTHR15568:SF0">
    <property type="entry name" value="PROTEIN EVI2A"/>
    <property type="match status" value="1"/>
</dbReference>
<evidence type="ECO:0000256" key="1">
    <source>
        <dbReference type="SAM" id="MobiDB-lite"/>
    </source>
</evidence>
<evidence type="ECO:0000313" key="4">
    <source>
        <dbReference type="Proteomes" id="UP000808372"/>
    </source>
</evidence>
<feature type="compositionally biased region" description="Low complexity" evidence="1">
    <location>
        <begin position="259"/>
        <end position="274"/>
    </location>
</feature>
<dbReference type="PANTHER" id="PTHR15568">
    <property type="entry name" value="ECOTROPIC VIRAL INTEGRATION SITE 2A"/>
    <property type="match status" value="1"/>
</dbReference>
<feature type="chain" id="PRO_5036490710" evidence="3">
    <location>
        <begin position="23"/>
        <end position="283"/>
    </location>
</feature>
<sequence>MCFKKNLAWLLLCYEVPQTNLSTPSRNMNGSQVCLLLYSVVLMGYGANPDTTMGPSVTTGLTTATNQTSTTHSTRATSVTNIPATTNTPSRAYTKANPNPCADCLFKEMDATILLIVTGCLVVLCTILLVSTVVLLYQVFHLKHQLCSRTISSHPTRSNVDLVSGSGHWGTGQKTKERPGSEPSETSLMMPELRQTQEGERGKEEEPEKEVKEQGKHETAKATPKKKEEAAATANVTSGSAENGASTPSQESPVTNNQPAEPSDPAATTASPSSQAFSDVVVG</sequence>
<feature type="compositionally biased region" description="Basic and acidic residues" evidence="1">
    <location>
        <begin position="195"/>
        <end position="230"/>
    </location>
</feature>
<evidence type="ECO:0000256" key="2">
    <source>
        <dbReference type="SAM" id="Phobius"/>
    </source>
</evidence>
<evidence type="ECO:0000313" key="5">
    <source>
        <dbReference type="RefSeq" id="XP_038861604.1"/>
    </source>
</evidence>
<accession>A0A8U1C4J2</accession>
<protein>
    <submittedName>
        <fullName evidence="5">Uncharacterized protein LOC120057193</fullName>
    </submittedName>
</protein>
<keyword evidence="2" id="KW-0812">Transmembrane</keyword>
<keyword evidence="2" id="KW-0472">Membrane</keyword>
<dbReference type="InterPro" id="IPR008608">
    <property type="entry name" value="Ectropic_vir_integratn_site_2A"/>
</dbReference>
<name>A0A8U1C4J2_SALNM</name>
<organism evidence="4 5">
    <name type="scientific">Salvelinus namaycush</name>
    <name type="common">Lake trout</name>
    <name type="synonym">Salmo namaycush</name>
    <dbReference type="NCBI Taxonomy" id="8040"/>
    <lineage>
        <taxon>Eukaryota</taxon>
        <taxon>Metazoa</taxon>
        <taxon>Chordata</taxon>
        <taxon>Craniata</taxon>
        <taxon>Vertebrata</taxon>
        <taxon>Euteleostomi</taxon>
        <taxon>Actinopterygii</taxon>
        <taxon>Neopterygii</taxon>
        <taxon>Teleostei</taxon>
        <taxon>Protacanthopterygii</taxon>
        <taxon>Salmoniformes</taxon>
        <taxon>Salmonidae</taxon>
        <taxon>Salmoninae</taxon>
        <taxon>Salvelinus</taxon>
    </lineage>
</organism>
<proteinExistence type="predicted"/>
<feature type="compositionally biased region" description="Low complexity" evidence="1">
    <location>
        <begin position="66"/>
        <end position="80"/>
    </location>
</feature>
<dbReference type="Pfam" id="PF05399">
    <property type="entry name" value="EVI2A"/>
    <property type="match status" value="1"/>
</dbReference>
<gene>
    <name evidence="5" type="primary">LOC120057193</name>
</gene>
<feature type="transmembrane region" description="Helical" evidence="2">
    <location>
        <begin position="113"/>
        <end position="140"/>
    </location>
</feature>
<dbReference type="AlphaFoldDB" id="A0A8U1C4J2"/>
<keyword evidence="4" id="KW-1185">Reference proteome</keyword>
<dbReference type="GeneID" id="120057193"/>